<accession>A0ABT6F712</accession>
<comment type="caution">
    <text evidence="3">The sequence shown here is derived from an EMBL/GenBank/DDBJ whole genome shotgun (WGS) entry which is preliminary data.</text>
</comment>
<organism evidence="3 4">
    <name type="scientific">Paludisphaera mucosa</name>
    <dbReference type="NCBI Taxonomy" id="3030827"/>
    <lineage>
        <taxon>Bacteria</taxon>
        <taxon>Pseudomonadati</taxon>
        <taxon>Planctomycetota</taxon>
        <taxon>Planctomycetia</taxon>
        <taxon>Isosphaerales</taxon>
        <taxon>Isosphaeraceae</taxon>
        <taxon>Paludisphaera</taxon>
    </lineage>
</organism>
<keyword evidence="4" id="KW-1185">Reference proteome</keyword>
<dbReference type="Gene3D" id="3.40.50.720">
    <property type="entry name" value="NAD(P)-binding Rossmann-like Domain"/>
    <property type="match status" value="1"/>
</dbReference>
<dbReference type="InterPro" id="IPR011032">
    <property type="entry name" value="GroES-like_sf"/>
</dbReference>
<dbReference type="InterPro" id="IPR013154">
    <property type="entry name" value="ADH-like_N"/>
</dbReference>
<gene>
    <name evidence="3" type="ORF">PZE19_06340</name>
</gene>
<dbReference type="SUPFAM" id="SSF50129">
    <property type="entry name" value="GroES-like"/>
    <property type="match status" value="1"/>
</dbReference>
<sequence>MRAAFIEKTGTPDVIQVGDLPNPEPGPGQVLVRVRAVAINPFDLYLRGGVVAMPMTFPYVIASDFAGVVEDMGPGTTGHQVGDRVWGSNQGLMGRQGVAAEFAAIDEEWLNPIPARLPDADAAAMAMAGITAHLGLFERGRLKPGESVYVPGGSGGVGSMVVQMAKAAGARVATSAGGPEKIDLCKQLGADLVLNYKTDDLVAGLRDFAPEGIDVWYETQREPKLETSVPLLRKRGRMILMAGRSATPALPLGSFYPRDGSLLGFAMFNASAEEQKSATSDMVRWIEEGRLRPLVGRVFPLDQAADAHRFLESNTLGGAGTLTGKVVLQID</sequence>
<feature type="domain" description="Enoyl reductase (ER)" evidence="2">
    <location>
        <begin position="10"/>
        <end position="328"/>
    </location>
</feature>
<dbReference type="InterPro" id="IPR036291">
    <property type="entry name" value="NAD(P)-bd_dom_sf"/>
</dbReference>
<evidence type="ECO:0000313" key="3">
    <source>
        <dbReference type="EMBL" id="MDG3003378.1"/>
    </source>
</evidence>
<dbReference type="CDD" id="cd08253">
    <property type="entry name" value="zeta_crystallin"/>
    <property type="match status" value="1"/>
</dbReference>
<dbReference type="Pfam" id="PF00107">
    <property type="entry name" value="ADH_zinc_N"/>
    <property type="match status" value="1"/>
</dbReference>
<evidence type="ECO:0000313" key="4">
    <source>
        <dbReference type="Proteomes" id="UP001216907"/>
    </source>
</evidence>
<dbReference type="InterPro" id="IPR020843">
    <property type="entry name" value="ER"/>
</dbReference>
<dbReference type="SMART" id="SM00829">
    <property type="entry name" value="PKS_ER"/>
    <property type="match status" value="1"/>
</dbReference>
<dbReference type="InterPro" id="IPR013149">
    <property type="entry name" value="ADH-like_C"/>
</dbReference>
<evidence type="ECO:0000256" key="1">
    <source>
        <dbReference type="ARBA" id="ARBA00022857"/>
    </source>
</evidence>
<protein>
    <submittedName>
        <fullName evidence="3">NADPH:quinone reductase</fullName>
    </submittedName>
</protein>
<dbReference type="PANTHER" id="PTHR44154:SF1">
    <property type="entry name" value="QUINONE OXIDOREDUCTASE"/>
    <property type="match status" value="1"/>
</dbReference>
<dbReference type="PANTHER" id="PTHR44154">
    <property type="entry name" value="QUINONE OXIDOREDUCTASE"/>
    <property type="match status" value="1"/>
</dbReference>
<reference evidence="3 4" key="1">
    <citation type="submission" date="2023-03" db="EMBL/GenBank/DDBJ databases">
        <title>Paludisphaera mucosa sp. nov. a novel planctomycete from northern fen.</title>
        <authorList>
            <person name="Ivanova A."/>
        </authorList>
    </citation>
    <scope>NUCLEOTIDE SEQUENCE [LARGE SCALE GENOMIC DNA]</scope>
    <source>
        <strain evidence="3 4">Pla2</strain>
    </source>
</reference>
<dbReference type="Gene3D" id="3.90.180.10">
    <property type="entry name" value="Medium-chain alcohol dehydrogenases, catalytic domain"/>
    <property type="match status" value="1"/>
</dbReference>
<proteinExistence type="predicted"/>
<dbReference type="RefSeq" id="WP_277859730.1">
    <property type="nucleotide sequence ID" value="NZ_JARRAG010000001.1"/>
</dbReference>
<dbReference type="InterPro" id="IPR051603">
    <property type="entry name" value="Zinc-ADH_QOR/CCCR"/>
</dbReference>
<evidence type="ECO:0000259" key="2">
    <source>
        <dbReference type="SMART" id="SM00829"/>
    </source>
</evidence>
<dbReference type="Proteomes" id="UP001216907">
    <property type="component" value="Unassembled WGS sequence"/>
</dbReference>
<keyword evidence="1" id="KW-0521">NADP</keyword>
<dbReference type="SUPFAM" id="SSF51735">
    <property type="entry name" value="NAD(P)-binding Rossmann-fold domains"/>
    <property type="match status" value="1"/>
</dbReference>
<dbReference type="EMBL" id="JARRAG010000001">
    <property type="protein sequence ID" value="MDG3003378.1"/>
    <property type="molecule type" value="Genomic_DNA"/>
</dbReference>
<name>A0ABT6F712_9BACT</name>
<dbReference type="Pfam" id="PF08240">
    <property type="entry name" value="ADH_N"/>
    <property type="match status" value="1"/>
</dbReference>